<feature type="compositionally biased region" description="Low complexity" evidence="1">
    <location>
        <begin position="37"/>
        <end position="46"/>
    </location>
</feature>
<accession>A0A445IZJ3</accession>
<dbReference type="Proteomes" id="UP000289340">
    <property type="component" value="Chromosome 9"/>
</dbReference>
<evidence type="ECO:0000313" key="3">
    <source>
        <dbReference type="Proteomes" id="UP000289340"/>
    </source>
</evidence>
<proteinExistence type="predicted"/>
<protein>
    <submittedName>
        <fullName evidence="2">Uncharacterized protein</fullName>
    </submittedName>
</protein>
<gene>
    <name evidence="2" type="ORF">D0Y65_023793</name>
</gene>
<comment type="caution">
    <text evidence="2">The sequence shown here is derived from an EMBL/GenBank/DDBJ whole genome shotgun (WGS) entry which is preliminary data.</text>
</comment>
<organism evidence="2 3">
    <name type="scientific">Glycine soja</name>
    <name type="common">Wild soybean</name>
    <dbReference type="NCBI Taxonomy" id="3848"/>
    <lineage>
        <taxon>Eukaryota</taxon>
        <taxon>Viridiplantae</taxon>
        <taxon>Streptophyta</taxon>
        <taxon>Embryophyta</taxon>
        <taxon>Tracheophyta</taxon>
        <taxon>Spermatophyta</taxon>
        <taxon>Magnoliopsida</taxon>
        <taxon>eudicotyledons</taxon>
        <taxon>Gunneridae</taxon>
        <taxon>Pentapetalae</taxon>
        <taxon>rosids</taxon>
        <taxon>fabids</taxon>
        <taxon>Fabales</taxon>
        <taxon>Fabaceae</taxon>
        <taxon>Papilionoideae</taxon>
        <taxon>50 kb inversion clade</taxon>
        <taxon>NPAAA clade</taxon>
        <taxon>indigoferoid/millettioid clade</taxon>
        <taxon>Phaseoleae</taxon>
        <taxon>Glycine</taxon>
        <taxon>Glycine subgen. Soja</taxon>
    </lineage>
</organism>
<evidence type="ECO:0000313" key="2">
    <source>
        <dbReference type="EMBL" id="RZB91538.1"/>
    </source>
</evidence>
<feature type="region of interest" description="Disordered" evidence="1">
    <location>
        <begin position="26"/>
        <end position="46"/>
    </location>
</feature>
<keyword evidence="3" id="KW-1185">Reference proteome</keyword>
<feature type="compositionally biased region" description="Basic and acidic residues" evidence="1">
    <location>
        <begin position="26"/>
        <end position="35"/>
    </location>
</feature>
<name>A0A445IZJ3_GLYSO</name>
<sequence>MFHTPDNSAKPSEAVKYASFQALHESRSHVDDKKVTSMLSPSPSRLMLRPRSSRVTLDLLSIMEEPVTTIRILGIEIQPYLPPPPGSVRILGVELRPYLPPPGPLLEIDAPVSNANMKPQPS</sequence>
<reference evidence="2 3" key="1">
    <citation type="submission" date="2018-09" db="EMBL/GenBank/DDBJ databases">
        <title>A high-quality reference genome of wild soybean provides a powerful tool to mine soybean genomes.</title>
        <authorList>
            <person name="Xie M."/>
            <person name="Chung C.Y.L."/>
            <person name="Li M.-W."/>
            <person name="Wong F.-L."/>
            <person name="Chan T.-F."/>
            <person name="Lam H.-M."/>
        </authorList>
    </citation>
    <scope>NUCLEOTIDE SEQUENCE [LARGE SCALE GENOMIC DNA]</scope>
    <source>
        <strain evidence="3">cv. W05</strain>
        <tissue evidence="2">Hypocotyl of etiolated seedlings</tissue>
    </source>
</reference>
<dbReference type="EMBL" id="QZWG01000009">
    <property type="protein sequence ID" value="RZB91538.1"/>
    <property type="molecule type" value="Genomic_DNA"/>
</dbReference>
<evidence type="ECO:0000256" key="1">
    <source>
        <dbReference type="SAM" id="MobiDB-lite"/>
    </source>
</evidence>
<dbReference type="AlphaFoldDB" id="A0A445IZJ3"/>